<dbReference type="FunFam" id="2.60.120.590:FF:000013">
    <property type="entry name" value="2-oxoglutarate-dependent dioxygenase family protein"/>
    <property type="match status" value="1"/>
</dbReference>
<keyword evidence="10" id="KW-0234">DNA repair</keyword>
<evidence type="ECO:0000256" key="13">
    <source>
        <dbReference type="ARBA" id="ARBA00066586"/>
    </source>
</evidence>
<evidence type="ECO:0000256" key="6">
    <source>
        <dbReference type="ARBA" id="ARBA00022763"/>
    </source>
</evidence>
<comment type="similarity">
    <text evidence="3">Belongs to the alkB family.</text>
</comment>
<evidence type="ECO:0000313" key="18">
    <source>
        <dbReference type="RefSeq" id="XP_022144035.1"/>
    </source>
</evidence>
<evidence type="ECO:0000256" key="10">
    <source>
        <dbReference type="ARBA" id="ARBA00023204"/>
    </source>
</evidence>
<feature type="binding site" evidence="14">
    <location>
        <position position="483"/>
    </location>
    <ligand>
        <name>Fe cation</name>
        <dbReference type="ChEBI" id="CHEBI:24875"/>
        <note>catalytic</note>
    </ligand>
</feature>
<comment type="cofactor">
    <cofactor evidence="14">
        <name>Fe(2+)</name>
        <dbReference type="ChEBI" id="CHEBI:29033"/>
    </cofactor>
    <text evidence="14">Binds 1 Fe(2+) ion per subunit.</text>
</comment>
<dbReference type="PANTHER" id="PTHR16557">
    <property type="entry name" value="ALKYLATED DNA REPAIR PROTEIN ALKB-RELATED"/>
    <property type="match status" value="1"/>
</dbReference>
<evidence type="ECO:0000259" key="16">
    <source>
        <dbReference type="PROSITE" id="PS51471"/>
    </source>
</evidence>
<dbReference type="GeneID" id="111013827"/>
<feature type="binding site" evidence="14">
    <location>
        <position position="485"/>
    </location>
    <ligand>
        <name>Fe cation</name>
        <dbReference type="ChEBI" id="CHEBI:24875"/>
        <note>catalytic</note>
    </ligand>
</feature>
<feature type="region of interest" description="Disordered" evidence="15">
    <location>
        <begin position="103"/>
        <end position="135"/>
    </location>
</feature>
<evidence type="ECO:0000256" key="2">
    <source>
        <dbReference type="ARBA" id="ARBA00004496"/>
    </source>
</evidence>
<gene>
    <name evidence="18" type="primary">LOC111013827</name>
</gene>
<evidence type="ECO:0000256" key="15">
    <source>
        <dbReference type="SAM" id="MobiDB-lite"/>
    </source>
</evidence>
<keyword evidence="11" id="KW-0539">Nucleus</keyword>
<dbReference type="Proteomes" id="UP000504603">
    <property type="component" value="Unplaced"/>
</dbReference>
<evidence type="ECO:0000256" key="8">
    <source>
        <dbReference type="ARBA" id="ARBA00023002"/>
    </source>
</evidence>
<feature type="binding site" evidence="14">
    <location>
        <position position="543"/>
    </location>
    <ligand>
        <name>Fe cation</name>
        <dbReference type="ChEBI" id="CHEBI:24875"/>
        <note>catalytic</note>
    </ligand>
</feature>
<accession>A0A6J1CQI1</accession>
<feature type="region of interest" description="Disordered" evidence="15">
    <location>
        <begin position="216"/>
        <end position="240"/>
    </location>
</feature>
<dbReference type="PANTHER" id="PTHR16557:SF10">
    <property type="entry name" value="2-OXOGLUTARATE-DEPENDENT DIOXYGENASE FAMILY PROTEIN"/>
    <property type="match status" value="1"/>
</dbReference>
<dbReference type="Gene3D" id="2.60.120.590">
    <property type="entry name" value="Alpha-ketoglutarate-dependent dioxygenase AlkB-like"/>
    <property type="match status" value="1"/>
</dbReference>
<name>A0A6J1CQI1_MOMCH</name>
<dbReference type="GO" id="GO:0005634">
    <property type="term" value="C:nucleus"/>
    <property type="evidence" value="ECO:0007669"/>
    <property type="project" value="UniProtKB-SubCell"/>
</dbReference>
<dbReference type="SUPFAM" id="SSF51197">
    <property type="entry name" value="Clavaminate synthase-like"/>
    <property type="match status" value="1"/>
</dbReference>
<dbReference type="GO" id="GO:0035515">
    <property type="term" value="F:oxidative RNA demethylase activity"/>
    <property type="evidence" value="ECO:0007669"/>
    <property type="project" value="TreeGrafter"/>
</dbReference>
<keyword evidence="8" id="KW-0560">Oxidoreductase</keyword>
<keyword evidence="4" id="KW-0963">Cytoplasm</keyword>
<sequence length="575" mass="65177">MSIIRTVPISPLSNQLHRLLFASSRFPGGRSSRLLQFRRMDSIVASAISHNGALTENSHNRGHSSDMVMVGEIPVYLNRKRYEEESSSPWSVNKSDDFELGRERKRTPANVPNSYHDDKFQPVSRQNNKTRSRMDLGLERSINTSSFQVEGSPLLNNNSQQNESSLPKQFGKKNEPFCIQKCQYMDIDYKNSLVTDNLHPFEQFDIRPYERRSNAKPGAHWQVKGRDEFQPVSRQNTKRRNRVDLGFQRSNNTSSFQVEGFSLLNNNSQLDESSQPNQFGKKNEPFYVQKCQSMDIGSKNSLVMDNLHPFEPFDICPHERRGNAKPGAHWQFKGRDTVKVMEHVAEASNYRVLRPGMVLLKNYITLHEQVNIVKTCQELGVGPGGFYRPGYKDGAKLRLQMMCLGLDWDPQTRKYGDKRAVDGDKPPEIPPKFAILVTEALKDAHALIKNKCNTGNVESILPSMSPDICIVNFYTTSGRLGLHQDRDESKESLVSGLPVVSLSLGDSAEFLYGDRRDVDKAEKVILESGDVLIFGGDSRHVFHGVSSIIPNSTPKFLLDHTGLRPGRLNLTFRKY</sequence>
<dbReference type="OrthoDB" id="6614653at2759"/>
<proteinExistence type="inferred from homology"/>
<evidence type="ECO:0000256" key="7">
    <source>
        <dbReference type="ARBA" id="ARBA00022964"/>
    </source>
</evidence>
<protein>
    <recommendedName>
        <fullName evidence="13">DNA N(6)-methyladenine demethylase</fullName>
        <ecNumber evidence="13">1.14.11.51</ecNumber>
    </recommendedName>
</protein>
<organism evidence="17 18">
    <name type="scientific">Momordica charantia</name>
    <name type="common">Bitter gourd</name>
    <name type="synonym">Balsam pear</name>
    <dbReference type="NCBI Taxonomy" id="3673"/>
    <lineage>
        <taxon>Eukaryota</taxon>
        <taxon>Viridiplantae</taxon>
        <taxon>Streptophyta</taxon>
        <taxon>Embryophyta</taxon>
        <taxon>Tracheophyta</taxon>
        <taxon>Spermatophyta</taxon>
        <taxon>Magnoliopsida</taxon>
        <taxon>eudicotyledons</taxon>
        <taxon>Gunneridae</taxon>
        <taxon>Pentapetalae</taxon>
        <taxon>rosids</taxon>
        <taxon>fabids</taxon>
        <taxon>Cucurbitales</taxon>
        <taxon>Cucurbitaceae</taxon>
        <taxon>Momordiceae</taxon>
        <taxon>Momordica</taxon>
    </lineage>
</organism>
<dbReference type="Pfam" id="PF13532">
    <property type="entry name" value="2OG-FeII_Oxy_2"/>
    <property type="match status" value="1"/>
</dbReference>
<evidence type="ECO:0000256" key="5">
    <source>
        <dbReference type="ARBA" id="ARBA00022723"/>
    </source>
</evidence>
<dbReference type="GO" id="GO:0035513">
    <property type="term" value="P:oxidative RNA demethylation"/>
    <property type="evidence" value="ECO:0007669"/>
    <property type="project" value="TreeGrafter"/>
</dbReference>
<keyword evidence="17" id="KW-1185">Reference proteome</keyword>
<evidence type="ECO:0000256" key="3">
    <source>
        <dbReference type="ARBA" id="ARBA00007879"/>
    </source>
</evidence>
<dbReference type="AlphaFoldDB" id="A0A6J1CQI1"/>
<dbReference type="EC" id="1.14.11.51" evidence="13"/>
<feature type="compositionally biased region" description="Low complexity" evidence="15">
    <location>
        <begin position="152"/>
        <end position="167"/>
    </location>
</feature>
<keyword evidence="9 14" id="KW-0408">Iron</keyword>
<keyword evidence="5 14" id="KW-0479">Metal-binding</keyword>
<evidence type="ECO:0000256" key="4">
    <source>
        <dbReference type="ARBA" id="ARBA00022490"/>
    </source>
</evidence>
<dbReference type="GO" id="GO:0005737">
    <property type="term" value="C:cytoplasm"/>
    <property type="evidence" value="ECO:0007669"/>
    <property type="project" value="UniProtKB-SubCell"/>
</dbReference>
<feature type="domain" description="Fe2OG dioxygenase" evidence="16">
    <location>
        <begin position="465"/>
        <end position="575"/>
    </location>
</feature>
<dbReference type="KEGG" id="mcha:111013827"/>
<evidence type="ECO:0000256" key="9">
    <source>
        <dbReference type="ARBA" id="ARBA00023004"/>
    </source>
</evidence>
<dbReference type="GO" id="GO:0035516">
    <property type="term" value="F:broad specificity oxidative DNA demethylase activity"/>
    <property type="evidence" value="ECO:0007669"/>
    <property type="project" value="TreeGrafter"/>
</dbReference>
<comment type="subcellular location">
    <subcellularLocation>
        <location evidence="2">Cytoplasm</location>
    </subcellularLocation>
    <subcellularLocation>
        <location evidence="1">Nucleus</location>
    </subcellularLocation>
</comment>
<comment type="catalytic activity">
    <reaction evidence="12">
        <text>an N(6)-methyl-2'-deoxyadenosine in DNA + 2-oxoglutarate + O2 = a 2'-deoxyadenosine in DNA + formaldehyde + succinate + CO2</text>
        <dbReference type="Rhea" id="RHEA:49524"/>
        <dbReference type="Rhea" id="RHEA-COMP:12418"/>
        <dbReference type="Rhea" id="RHEA-COMP:12419"/>
        <dbReference type="ChEBI" id="CHEBI:15379"/>
        <dbReference type="ChEBI" id="CHEBI:16526"/>
        <dbReference type="ChEBI" id="CHEBI:16810"/>
        <dbReference type="ChEBI" id="CHEBI:16842"/>
        <dbReference type="ChEBI" id="CHEBI:30031"/>
        <dbReference type="ChEBI" id="CHEBI:90615"/>
        <dbReference type="ChEBI" id="CHEBI:90616"/>
        <dbReference type="EC" id="1.14.11.51"/>
    </reaction>
    <physiologicalReaction direction="left-to-right" evidence="12">
        <dbReference type="Rhea" id="RHEA:49525"/>
    </physiologicalReaction>
</comment>
<evidence type="ECO:0000256" key="11">
    <source>
        <dbReference type="ARBA" id="ARBA00023242"/>
    </source>
</evidence>
<feature type="region of interest" description="Disordered" evidence="15">
    <location>
        <begin position="149"/>
        <end position="168"/>
    </location>
</feature>
<evidence type="ECO:0000313" key="17">
    <source>
        <dbReference type="Proteomes" id="UP000504603"/>
    </source>
</evidence>
<evidence type="ECO:0000256" key="12">
    <source>
        <dbReference type="ARBA" id="ARBA00052047"/>
    </source>
</evidence>
<dbReference type="GO" id="GO:0008198">
    <property type="term" value="F:ferrous iron binding"/>
    <property type="evidence" value="ECO:0007669"/>
    <property type="project" value="TreeGrafter"/>
</dbReference>
<keyword evidence="6" id="KW-0227">DNA damage</keyword>
<dbReference type="InterPro" id="IPR004574">
    <property type="entry name" value="Alkb"/>
</dbReference>
<dbReference type="InterPro" id="IPR027450">
    <property type="entry name" value="AlkB-like"/>
</dbReference>
<dbReference type="GO" id="GO:0006281">
    <property type="term" value="P:DNA repair"/>
    <property type="evidence" value="ECO:0007669"/>
    <property type="project" value="UniProtKB-KW"/>
</dbReference>
<dbReference type="InterPro" id="IPR005123">
    <property type="entry name" value="Oxoglu/Fe-dep_dioxygenase_dom"/>
</dbReference>
<reference evidence="18" key="1">
    <citation type="submission" date="2025-08" db="UniProtKB">
        <authorList>
            <consortium name="RefSeq"/>
        </authorList>
    </citation>
    <scope>IDENTIFICATION</scope>
    <source>
        <strain evidence="18">OHB3-1</strain>
    </source>
</reference>
<dbReference type="InterPro" id="IPR037151">
    <property type="entry name" value="AlkB-like_sf"/>
</dbReference>
<dbReference type="GO" id="GO:0141131">
    <property type="term" value="F:DNA N6-methyladenine demethylase activity"/>
    <property type="evidence" value="ECO:0007669"/>
    <property type="project" value="UniProtKB-EC"/>
</dbReference>
<dbReference type="RefSeq" id="XP_022144035.1">
    <property type="nucleotide sequence ID" value="XM_022288343.1"/>
</dbReference>
<keyword evidence="7" id="KW-0223">Dioxygenase</keyword>
<evidence type="ECO:0000256" key="1">
    <source>
        <dbReference type="ARBA" id="ARBA00004123"/>
    </source>
</evidence>
<dbReference type="PROSITE" id="PS51471">
    <property type="entry name" value="FE2OG_OXY"/>
    <property type="match status" value="1"/>
</dbReference>
<evidence type="ECO:0000256" key="14">
    <source>
        <dbReference type="PIRSR" id="PIRSR604574-2"/>
    </source>
</evidence>